<protein>
    <submittedName>
        <fullName evidence="1">Uncharacterized protein</fullName>
    </submittedName>
</protein>
<organism evidence="1 2">
    <name type="scientific">Pseudomonas syringae pv. theae</name>
    <dbReference type="NCBI Taxonomy" id="103985"/>
    <lineage>
        <taxon>Bacteria</taxon>
        <taxon>Pseudomonadati</taxon>
        <taxon>Pseudomonadota</taxon>
        <taxon>Gammaproteobacteria</taxon>
        <taxon>Pseudomonadales</taxon>
        <taxon>Pseudomonadaceae</taxon>
        <taxon>Pseudomonas</taxon>
        <taxon>Pseudomonas syringae</taxon>
    </lineage>
</organism>
<proteinExistence type="predicted"/>
<dbReference type="Proteomes" id="UP000282636">
    <property type="component" value="Unassembled WGS sequence"/>
</dbReference>
<sequence length="269" mass="31139">MEAEQVWKLWRHVLRDERLQAQLFSATDATHWLSGFSESESEILSVYAQQFDRVKWFVENYQFRLVNSFLNALETGAPLSLRALLHINVDLNAQSKAFLRDRQWRDYGPQVYTYCDDVLGFLAEADELQGYPEILDLMRLERESIRLYRGLVDPESLPADNRYHRTSMARLYETRFALSGWLRQKDQLGLTRLPESIEQVLIYLPTLQARHKFTLINAQAARLYNCLEQPQSAAGLFMLINSDSASVPGSADLALLDRLEQLNAIRKPL</sequence>
<evidence type="ECO:0000313" key="1">
    <source>
        <dbReference type="EMBL" id="RMT64005.1"/>
    </source>
</evidence>
<dbReference type="AlphaFoldDB" id="A0A0N8TJG9"/>
<evidence type="ECO:0000313" key="2">
    <source>
        <dbReference type="Proteomes" id="UP000282636"/>
    </source>
</evidence>
<comment type="caution">
    <text evidence="1">The sequence shown here is derived from an EMBL/GenBank/DDBJ whole genome shotgun (WGS) entry which is preliminary data.</text>
</comment>
<reference evidence="1 2" key="1">
    <citation type="submission" date="2018-08" db="EMBL/GenBank/DDBJ databases">
        <title>Recombination of ecologically and evolutionarily significant loci maintains genetic cohesion in the Pseudomonas syringae species complex.</title>
        <authorList>
            <person name="Dillon M."/>
            <person name="Thakur S."/>
            <person name="Almeida R.N.D."/>
            <person name="Weir B.S."/>
            <person name="Guttman D.S."/>
        </authorList>
    </citation>
    <scope>NUCLEOTIDE SEQUENCE [LARGE SCALE GENOMIC DNA]</scope>
    <source>
        <strain evidence="1 2">ICMP 3934</strain>
    </source>
</reference>
<gene>
    <name evidence="1" type="ORF">ALP44_03309</name>
</gene>
<name>A0A0N8TJG9_PSESX</name>
<dbReference type="RefSeq" id="WP_019331905.1">
    <property type="nucleotide sequence ID" value="NZ_BQUM01000003.1"/>
</dbReference>
<dbReference type="EMBL" id="RBTL01000238">
    <property type="protein sequence ID" value="RMT64005.1"/>
    <property type="molecule type" value="Genomic_DNA"/>
</dbReference>
<accession>A0A0N8TJG9</accession>